<dbReference type="PANTHER" id="PTHR48111">
    <property type="entry name" value="REGULATOR OF RPOS"/>
    <property type="match status" value="1"/>
</dbReference>
<dbReference type="Gene3D" id="6.10.250.690">
    <property type="match status" value="1"/>
</dbReference>
<dbReference type="AlphaFoldDB" id="A0A2W5MGT4"/>
<comment type="subcellular location">
    <subcellularLocation>
        <location evidence="1">Cytoplasm</location>
    </subcellularLocation>
</comment>
<dbReference type="SMART" id="SM00448">
    <property type="entry name" value="REC"/>
    <property type="match status" value="1"/>
</dbReference>
<sequence>MDPSPTRGQHLLVVDDDVDILDLVRRYFGAQGFRVTAVADGSTMRATIAQGPVDLVLLDLGLPGEDGLDLTRYLRTHWGGPVIIVTGRGESVDRVVGLELGADDYVTKPFDLRELLARIRSVLRRSRAAGTAAPADAAAPAPDEGTVRFAGFRLDPAARELRTDDGEPVALTAGEYALLQVFLDRPNTVLSRDHLISRLHGRDAGPFDRAVDVQIGRLRRKLEADPARPSLIKSVRGAGYLFAAKPQRG</sequence>
<evidence type="ECO:0000256" key="4">
    <source>
        <dbReference type="ARBA" id="ARBA00023012"/>
    </source>
</evidence>
<dbReference type="PANTHER" id="PTHR48111:SF4">
    <property type="entry name" value="DNA-BINDING DUAL TRANSCRIPTIONAL REGULATOR OMPR"/>
    <property type="match status" value="1"/>
</dbReference>
<dbReference type="Pfam" id="PF00486">
    <property type="entry name" value="Trans_reg_C"/>
    <property type="match status" value="1"/>
</dbReference>
<feature type="domain" description="Response regulatory" evidence="10">
    <location>
        <begin position="10"/>
        <end position="123"/>
    </location>
</feature>
<dbReference type="InterPro" id="IPR001789">
    <property type="entry name" value="Sig_transdc_resp-reg_receiver"/>
</dbReference>
<feature type="DNA-binding region" description="OmpR/PhoB-type" evidence="9">
    <location>
        <begin position="144"/>
        <end position="244"/>
    </location>
</feature>
<dbReference type="EMBL" id="QFPO01000012">
    <property type="protein sequence ID" value="PZQ12590.1"/>
    <property type="molecule type" value="Genomic_DNA"/>
</dbReference>
<evidence type="ECO:0000256" key="9">
    <source>
        <dbReference type="PROSITE-ProRule" id="PRU01091"/>
    </source>
</evidence>
<dbReference type="Proteomes" id="UP000249046">
    <property type="component" value="Unassembled WGS sequence"/>
</dbReference>
<keyword evidence="3 8" id="KW-0597">Phosphoprotein</keyword>
<dbReference type="SUPFAM" id="SSF52172">
    <property type="entry name" value="CheY-like"/>
    <property type="match status" value="1"/>
</dbReference>
<dbReference type="PROSITE" id="PS51755">
    <property type="entry name" value="OMPR_PHOB"/>
    <property type="match status" value="1"/>
</dbReference>
<accession>A0A2W5MGT4</accession>
<dbReference type="CDD" id="cd00383">
    <property type="entry name" value="trans_reg_C"/>
    <property type="match status" value="1"/>
</dbReference>
<protein>
    <submittedName>
        <fullName evidence="12">DNA-binding response regulator</fullName>
    </submittedName>
</protein>
<dbReference type="SUPFAM" id="SSF46894">
    <property type="entry name" value="C-terminal effector domain of the bipartite response regulators"/>
    <property type="match status" value="1"/>
</dbReference>
<dbReference type="GO" id="GO:0000976">
    <property type="term" value="F:transcription cis-regulatory region binding"/>
    <property type="evidence" value="ECO:0007669"/>
    <property type="project" value="TreeGrafter"/>
</dbReference>
<gene>
    <name evidence="12" type="ORF">DI564_12895</name>
</gene>
<evidence type="ECO:0000313" key="13">
    <source>
        <dbReference type="Proteomes" id="UP000249046"/>
    </source>
</evidence>
<evidence type="ECO:0000259" key="11">
    <source>
        <dbReference type="PROSITE" id="PS51755"/>
    </source>
</evidence>
<keyword evidence="5" id="KW-0805">Transcription regulation</keyword>
<dbReference type="GO" id="GO:0006355">
    <property type="term" value="P:regulation of DNA-templated transcription"/>
    <property type="evidence" value="ECO:0007669"/>
    <property type="project" value="InterPro"/>
</dbReference>
<keyword evidence="7" id="KW-0804">Transcription</keyword>
<evidence type="ECO:0000256" key="1">
    <source>
        <dbReference type="ARBA" id="ARBA00004496"/>
    </source>
</evidence>
<dbReference type="FunFam" id="1.10.10.10:FF:000099">
    <property type="entry name" value="Two-component system response regulator TorR"/>
    <property type="match status" value="1"/>
</dbReference>
<dbReference type="InterPro" id="IPR039420">
    <property type="entry name" value="WalR-like"/>
</dbReference>
<feature type="domain" description="OmpR/PhoB-type" evidence="11">
    <location>
        <begin position="144"/>
        <end position="244"/>
    </location>
</feature>
<keyword evidence="4" id="KW-0902">Two-component regulatory system</keyword>
<keyword evidence="6 9" id="KW-0238">DNA-binding</keyword>
<proteinExistence type="predicted"/>
<dbReference type="InterPro" id="IPR011006">
    <property type="entry name" value="CheY-like_superfamily"/>
</dbReference>
<dbReference type="Gene3D" id="1.10.10.10">
    <property type="entry name" value="Winged helix-like DNA-binding domain superfamily/Winged helix DNA-binding domain"/>
    <property type="match status" value="1"/>
</dbReference>
<dbReference type="GO" id="GO:0005829">
    <property type="term" value="C:cytosol"/>
    <property type="evidence" value="ECO:0007669"/>
    <property type="project" value="TreeGrafter"/>
</dbReference>
<dbReference type="PROSITE" id="PS50110">
    <property type="entry name" value="RESPONSE_REGULATORY"/>
    <property type="match status" value="1"/>
</dbReference>
<evidence type="ECO:0000313" key="12">
    <source>
        <dbReference type="EMBL" id="PZQ12590.1"/>
    </source>
</evidence>
<keyword evidence="2" id="KW-0963">Cytoplasm</keyword>
<feature type="modified residue" description="4-aspartylphosphate" evidence="8">
    <location>
        <position position="59"/>
    </location>
</feature>
<evidence type="ECO:0000256" key="2">
    <source>
        <dbReference type="ARBA" id="ARBA00022490"/>
    </source>
</evidence>
<dbReference type="Gene3D" id="3.40.50.2300">
    <property type="match status" value="1"/>
</dbReference>
<comment type="caution">
    <text evidence="12">The sequence shown here is derived from an EMBL/GenBank/DDBJ whole genome shotgun (WGS) entry which is preliminary data.</text>
</comment>
<dbReference type="InterPro" id="IPR001867">
    <property type="entry name" value="OmpR/PhoB-type_DNA-bd"/>
</dbReference>
<organism evidence="12 13">
    <name type="scientific">Rhodanobacter denitrificans</name>
    <dbReference type="NCBI Taxonomy" id="666685"/>
    <lineage>
        <taxon>Bacteria</taxon>
        <taxon>Pseudomonadati</taxon>
        <taxon>Pseudomonadota</taxon>
        <taxon>Gammaproteobacteria</taxon>
        <taxon>Lysobacterales</taxon>
        <taxon>Rhodanobacteraceae</taxon>
        <taxon>Rhodanobacter</taxon>
    </lineage>
</organism>
<dbReference type="GO" id="GO:0000156">
    <property type="term" value="F:phosphorelay response regulator activity"/>
    <property type="evidence" value="ECO:0007669"/>
    <property type="project" value="TreeGrafter"/>
</dbReference>
<evidence type="ECO:0000256" key="3">
    <source>
        <dbReference type="ARBA" id="ARBA00022553"/>
    </source>
</evidence>
<reference evidence="12 13" key="1">
    <citation type="submission" date="2017-08" db="EMBL/GenBank/DDBJ databases">
        <title>Infants hospitalized years apart are colonized by the same room-sourced microbial strains.</title>
        <authorList>
            <person name="Brooks B."/>
            <person name="Olm M.R."/>
            <person name="Firek B.A."/>
            <person name="Baker R."/>
            <person name="Thomas B.C."/>
            <person name="Morowitz M.J."/>
            <person name="Banfield J.F."/>
        </authorList>
    </citation>
    <scope>NUCLEOTIDE SEQUENCE [LARGE SCALE GENOMIC DNA]</scope>
    <source>
        <strain evidence="12">S2_005_003_R2_42</strain>
    </source>
</reference>
<dbReference type="SMART" id="SM00862">
    <property type="entry name" value="Trans_reg_C"/>
    <property type="match status" value="1"/>
</dbReference>
<evidence type="ECO:0000256" key="7">
    <source>
        <dbReference type="ARBA" id="ARBA00023163"/>
    </source>
</evidence>
<name>A0A2W5MGT4_9GAMM</name>
<dbReference type="InterPro" id="IPR036388">
    <property type="entry name" value="WH-like_DNA-bd_sf"/>
</dbReference>
<evidence type="ECO:0000259" key="10">
    <source>
        <dbReference type="PROSITE" id="PS50110"/>
    </source>
</evidence>
<evidence type="ECO:0000256" key="5">
    <source>
        <dbReference type="ARBA" id="ARBA00023015"/>
    </source>
</evidence>
<evidence type="ECO:0000256" key="6">
    <source>
        <dbReference type="ARBA" id="ARBA00023125"/>
    </source>
</evidence>
<evidence type="ECO:0000256" key="8">
    <source>
        <dbReference type="PROSITE-ProRule" id="PRU00169"/>
    </source>
</evidence>
<dbReference type="InterPro" id="IPR016032">
    <property type="entry name" value="Sig_transdc_resp-reg_C-effctor"/>
</dbReference>
<dbReference type="Pfam" id="PF00072">
    <property type="entry name" value="Response_reg"/>
    <property type="match status" value="1"/>
</dbReference>
<dbReference type="GO" id="GO:0032993">
    <property type="term" value="C:protein-DNA complex"/>
    <property type="evidence" value="ECO:0007669"/>
    <property type="project" value="TreeGrafter"/>
</dbReference>